<dbReference type="Gene3D" id="3.40.50.1110">
    <property type="entry name" value="SGNH hydrolase"/>
    <property type="match status" value="2"/>
</dbReference>
<dbReference type="InterPro" id="IPR038885">
    <property type="entry name" value="PLB1"/>
</dbReference>
<dbReference type="Proteomes" id="UP000694891">
    <property type="component" value="Unplaced"/>
</dbReference>
<dbReference type="GO" id="GO:0050253">
    <property type="term" value="F:retinyl-palmitate esterase activity"/>
    <property type="evidence" value="ECO:0007669"/>
    <property type="project" value="TreeGrafter"/>
</dbReference>
<feature type="transmembrane region" description="Helical" evidence="2">
    <location>
        <begin position="1061"/>
        <end position="1085"/>
    </location>
</feature>
<dbReference type="RefSeq" id="XP_008275163.1">
    <property type="nucleotide sequence ID" value="XM_008276941.1"/>
</dbReference>
<sequence>MWKEMMQLCFQELAGALTAPRDSRYTPKISKCRIHNLQTEAYMSILCSPIPASSPSSSVHALRPADIAAVHTLGMPLSQRDEASRIVSRLTELLSMFNPEVIAKHVDQTSLQPRSLLEEAEELSLSLSPEVTDWKLVLLVVPTDSMCACSPNVAADMKTAVQDVEAALQILQERLQRTLVHVVTWSGYHQQDKCQCMRNKNINQGLYKAALLKSLQDSLSHVLHNPKWHSDSADFTVVLQSEPVILEPNSDSESLWSDLDQLANQLWTNLLQPSAGPAKVTDGSAFSIPCPTQERPFLRTQINSPAEKEEFYRAASAPDDLTMGTEIHCTDRSPSPTTPTSVHQLRPADIKVVAAVGDSLTAANGVGAKVDNLLLVMNQYRGLSWSIGGDENITTVTTLPNILKEFNPSVTGFSTGVCSQSDAASFFNQAVPGAKSGDVVQQVRVLVDMMKKDSRIDFHNDWKVITLFIGGNDLCDFCTDSVFLSARNVAVRIQQALDILHEEVPRAIVNLVELLNIVPLRDVHNDKTLGCPTWFVSLICPCVLKPKAGSVEFQQLEDFSRAYQLAMRQLVDSGRYDTHDNFTVVLQPFLREVVLPVSEDGRPDRSYFTPDCFHLSQKAHSLMALALWNNMLEPVGNKTFEQDFTAGIDLKCPSETNQFFRTALNSGYTYPGPPPTPAAVTNWGRDFSCVNTAPSDSVPTSAHRVRPADIKVVGAVGDSLTAAFGAKAKSLMELRTEYRGVSWSIGGDETLETVTTLPNILKKFNPAIKGMSKGEGKAQTGFNMAVSGAKIAGIPGQIRRMIDAMKADSTVDFQNDWKLVTLFIGGNDLCQYCNDRAAYSPKNYSQHMMTSLDMLYKEVPRAIVNVLEILEIEGLRRIKRDSLGCNVVQPFVCTCFLTPSEDSPELAEVKQINRELQVRTERLVYSGRYDGREDFAVVSQPFFRSTIVPVTLDGKPDDSYFSQDCFHFSERGHADMAANLWNNMLEPVGEKQAYNTFTNDRNDIKCPTEEHPYIFTRVNSLTATPKPTSTTKPSMTTTPKPTTTRPSLTTAPLPPDCSDTVAAWLAAVLAVVGFVIGCGVTWLLLSCRAKRQSRNMKMATVEMKGTGF</sequence>
<dbReference type="AlphaFoldDB" id="A0A9Y4JJ43"/>
<dbReference type="InterPro" id="IPR001087">
    <property type="entry name" value="GDSL"/>
</dbReference>
<keyword evidence="2" id="KW-0472">Membrane</keyword>
<dbReference type="GO" id="GO:0006644">
    <property type="term" value="P:phospholipid metabolic process"/>
    <property type="evidence" value="ECO:0007669"/>
    <property type="project" value="TreeGrafter"/>
</dbReference>
<feature type="region of interest" description="Disordered" evidence="1">
    <location>
        <begin position="1023"/>
        <end position="1052"/>
    </location>
</feature>
<protein>
    <submittedName>
        <fullName evidence="4">Phospholipase B1, membrane-associated-like</fullName>
    </submittedName>
</protein>
<accession>A0A9Y4JJ43</accession>
<dbReference type="Pfam" id="PF00657">
    <property type="entry name" value="Lipase_GDSL"/>
    <property type="match status" value="2"/>
</dbReference>
<keyword evidence="2" id="KW-1133">Transmembrane helix</keyword>
<proteinExistence type="predicted"/>
<feature type="compositionally biased region" description="Low complexity" evidence="1">
    <location>
        <begin position="1023"/>
        <end position="1051"/>
    </location>
</feature>
<evidence type="ECO:0000256" key="2">
    <source>
        <dbReference type="SAM" id="Phobius"/>
    </source>
</evidence>
<dbReference type="InterPro" id="IPR035547">
    <property type="entry name" value="Phospholipase_B"/>
</dbReference>
<dbReference type="GO" id="GO:0031526">
    <property type="term" value="C:brush border membrane"/>
    <property type="evidence" value="ECO:0007669"/>
    <property type="project" value="TreeGrafter"/>
</dbReference>
<dbReference type="PANTHER" id="PTHR21325:SF52">
    <property type="entry name" value="PHOSPHOLIPASE B1, MEMBRANE-ASSOCIATED"/>
    <property type="match status" value="1"/>
</dbReference>
<reference evidence="4" key="1">
    <citation type="submission" date="2025-08" db="UniProtKB">
        <authorList>
            <consortium name="RefSeq"/>
        </authorList>
    </citation>
    <scope>IDENTIFICATION</scope>
</reference>
<name>A0A9Y4JJ43_9TELE</name>
<dbReference type="PANTHER" id="PTHR21325">
    <property type="entry name" value="PHOSPHOLIPASE B, PLB1"/>
    <property type="match status" value="1"/>
</dbReference>
<dbReference type="SUPFAM" id="SSF52266">
    <property type="entry name" value="SGNH hydrolase"/>
    <property type="match status" value="2"/>
</dbReference>
<dbReference type="GO" id="GO:0004623">
    <property type="term" value="F:phospholipase A2 activity"/>
    <property type="evidence" value="ECO:0007669"/>
    <property type="project" value="TreeGrafter"/>
</dbReference>
<keyword evidence="3" id="KW-1185">Reference proteome</keyword>
<keyword evidence="2" id="KW-0812">Transmembrane</keyword>
<dbReference type="GeneID" id="103353795"/>
<evidence type="ECO:0000256" key="1">
    <source>
        <dbReference type="SAM" id="MobiDB-lite"/>
    </source>
</evidence>
<evidence type="ECO:0000313" key="4">
    <source>
        <dbReference type="RefSeq" id="XP_008275163.1"/>
    </source>
</evidence>
<gene>
    <name evidence="4" type="primary">LOC103353795</name>
</gene>
<evidence type="ECO:0000313" key="3">
    <source>
        <dbReference type="Proteomes" id="UP000694891"/>
    </source>
</evidence>
<organism evidence="3 4">
    <name type="scientific">Stegastes partitus</name>
    <name type="common">bicolor damselfish</name>
    <dbReference type="NCBI Taxonomy" id="144197"/>
    <lineage>
        <taxon>Eukaryota</taxon>
        <taxon>Metazoa</taxon>
        <taxon>Chordata</taxon>
        <taxon>Craniata</taxon>
        <taxon>Vertebrata</taxon>
        <taxon>Euteleostomi</taxon>
        <taxon>Actinopterygii</taxon>
        <taxon>Neopterygii</taxon>
        <taxon>Teleostei</taxon>
        <taxon>Neoteleostei</taxon>
        <taxon>Acanthomorphata</taxon>
        <taxon>Ovalentaria</taxon>
        <taxon>Pomacentridae</taxon>
        <taxon>Stegastes</taxon>
    </lineage>
</organism>
<dbReference type="InterPro" id="IPR036514">
    <property type="entry name" value="SGNH_hydro_sf"/>
</dbReference>
<dbReference type="GO" id="GO:0004622">
    <property type="term" value="F:phosphatidylcholine lysophospholipase activity"/>
    <property type="evidence" value="ECO:0007669"/>
    <property type="project" value="TreeGrafter"/>
</dbReference>
<dbReference type="CDD" id="cd01824">
    <property type="entry name" value="Phospholipase_B_like"/>
    <property type="match status" value="2"/>
</dbReference>